<evidence type="ECO:0000256" key="1">
    <source>
        <dbReference type="SAM" id="SignalP"/>
    </source>
</evidence>
<keyword evidence="1" id="KW-0732">Signal</keyword>
<accession>A0A8S1CLW2</accession>
<evidence type="ECO:0000313" key="3">
    <source>
        <dbReference type="Proteomes" id="UP000494165"/>
    </source>
</evidence>
<keyword evidence="3" id="KW-1185">Reference proteome</keyword>
<feature type="signal peptide" evidence="1">
    <location>
        <begin position="1"/>
        <end position="22"/>
    </location>
</feature>
<evidence type="ECO:0000313" key="2">
    <source>
        <dbReference type="EMBL" id="CAB3371281.1"/>
    </source>
</evidence>
<name>A0A8S1CLW2_9INSE</name>
<protein>
    <submittedName>
        <fullName evidence="2">Uncharacterized protein</fullName>
    </submittedName>
</protein>
<sequence length="156" mass="17529">MVLTKLLTSLAVLAIISASVSGSFHRGGQHVSQIRDRLSARPVPCTCGVFLQSQIDKKGVALRSGEEENAIYTYPMEETLDEYPPQGVRGRRICIRKCLELGLKHVQQGTKMLCSYSNRDFNQEKIHLFIKNGEDKWYPTKIHSGRAYTCTDGKLV</sequence>
<gene>
    <name evidence="2" type="ORF">CLODIP_2_CD02339</name>
</gene>
<dbReference type="Proteomes" id="UP000494165">
    <property type="component" value="Unassembled WGS sequence"/>
</dbReference>
<dbReference type="EMBL" id="CADEPI010000059">
    <property type="protein sequence ID" value="CAB3371281.1"/>
    <property type="molecule type" value="Genomic_DNA"/>
</dbReference>
<reference evidence="2 3" key="1">
    <citation type="submission" date="2020-04" db="EMBL/GenBank/DDBJ databases">
        <authorList>
            <person name="Alioto T."/>
            <person name="Alioto T."/>
            <person name="Gomez Garrido J."/>
        </authorList>
    </citation>
    <scope>NUCLEOTIDE SEQUENCE [LARGE SCALE GENOMIC DNA]</scope>
</reference>
<dbReference type="OrthoDB" id="7412264at2759"/>
<proteinExistence type="predicted"/>
<feature type="chain" id="PRO_5035722330" evidence="1">
    <location>
        <begin position="23"/>
        <end position="156"/>
    </location>
</feature>
<dbReference type="AlphaFoldDB" id="A0A8S1CLW2"/>
<organism evidence="2 3">
    <name type="scientific">Cloeon dipterum</name>
    <dbReference type="NCBI Taxonomy" id="197152"/>
    <lineage>
        <taxon>Eukaryota</taxon>
        <taxon>Metazoa</taxon>
        <taxon>Ecdysozoa</taxon>
        <taxon>Arthropoda</taxon>
        <taxon>Hexapoda</taxon>
        <taxon>Insecta</taxon>
        <taxon>Pterygota</taxon>
        <taxon>Palaeoptera</taxon>
        <taxon>Ephemeroptera</taxon>
        <taxon>Pisciforma</taxon>
        <taxon>Baetidae</taxon>
        <taxon>Cloeon</taxon>
    </lineage>
</organism>
<comment type="caution">
    <text evidence="2">The sequence shown here is derived from an EMBL/GenBank/DDBJ whole genome shotgun (WGS) entry which is preliminary data.</text>
</comment>